<keyword evidence="10 11" id="KW-0472">Membrane</keyword>
<dbReference type="CDD" id="cd00075">
    <property type="entry name" value="HATPase"/>
    <property type="match status" value="1"/>
</dbReference>
<evidence type="ECO:0000256" key="3">
    <source>
        <dbReference type="ARBA" id="ARBA00012438"/>
    </source>
</evidence>
<dbReference type="InterPro" id="IPR005467">
    <property type="entry name" value="His_kinase_dom"/>
</dbReference>
<dbReference type="CDD" id="cd06225">
    <property type="entry name" value="HAMP"/>
    <property type="match status" value="1"/>
</dbReference>
<name>A0A8J6NTW2_9BACT</name>
<dbReference type="Gene3D" id="1.10.287.130">
    <property type="match status" value="1"/>
</dbReference>
<evidence type="ECO:0000256" key="4">
    <source>
        <dbReference type="ARBA" id="ARBA00022553"/>
    </source>
</evidence>
<evidence type="ECO:0000256" key="6">
    <source>
        <dbReference type="ARBA" id="ARBA00022692"/>
    </source>
</evidence>
<feature type="domain" description="Histidine kinase" evidence="12">
    <location>
        <begin position="252"/>
        <end position="466"/>
    </location>
</feature>
<dbReference type="SMART" id="SM00387">
    <property type="entry name" value="HATPase_c"/>
    <property type="match status" value="1"/>
</dbReference>
<dbReference type="Pfam" id="PF00512">
    <property type="entry name" value="HisKA"/>
    <property type="match status" value="1"/>
</dbReference>
<dbReference type="PRINTS" id="PR00344">
    <property type="entry name" value="BCTRLSENSOR"/>
</dbReference>
<protein>
    <recommendedName>
        <fullName evidence="3">histidine kinase</fullName>
        <ecNumber evidence="3">2.7.13.3</ecNumber>
    </recommendedName>
</protein>
<evidence type="ECO:0000256" key="10">
    <source>
        <dbReference type="ARBA" id="ARBA00023136"/>
    </source>
</evidence>
<evidence type="ECO:0000256" key="2">
    <source>
        <dbReference type="ARBA" id="ARBA00004370"/>
    </source>
</evidence>
<dbReference type="PROSITE" id="PS50885">
    <property type="entry name" value="HAMP"/>
    <property type="match status" value="1"/>
</dbReference>
<keyword evidence="8 11" id="KW-1133">Transmembrane helix</keyword>
<evidence type="ECO:0000313" key="15">
    <source>
        <dbReference type="Proteomes" id="UP000605201"/>
    </source>
</evidence>
<dbReference type="Pfam" id="PF00672">
    <property type="entry name" value="HAMP"/>
    <property type="match status" value="1"/>
</dbReference>
<dbReference type="InterPro" id="IPR036890">
    <property type="entry name" value="HATPase_C_sf"/>
</dbReference>
<dbReference type="InterPro" id="IPR003661">
    <property type="entry name" value="HisK_dim/P_dom"/>
</dbReference>
<dbReference type="FunFam" id="3.30.565.10:FF:000006">
    <property type="entry name" value="Sensor histidine kinase WalK"/>
    <property type="match status" value="1"/>
</dbReference>
<dbReference type="SMART" id="SM00304">
    <property type="entry name" value="HAMP"/>
    <property type="match status" value="1"/>
</dbReference>
<dbReference type="PANTHER" id="PTHR45436">
    <property type="entry name" value="SENSOR HISTIDINE KINASE YKOH"/>
    <property type="match status" value="1"/>
</dbReference>
<dbReference type="Pfam" id="PF02518">
    <property type="entry name" value="HATPase_c"/>
    <property type="match status" value="1"/>
</dbReference>
<dbReference type="PANTHER" id="PTHR45436:SF8">
    <property type="entry name" value="HISTIDINE KINASE"/>
    <property type="match status" value="1"/>
</dbReference>
<dbReference type="InterPro" id="IPR004358">
    <property type="entry name" value="Sig_transdc_His_kin-like_C"/>
</dbReference>
<evidence type="ECO:0000256" key="8">
    <source>
        <dbReference type="ARBA" id="ARBA00022989"/>
    </source>
</evidence>
<keyword evidence="7 14" id="KW-0418">Kinase</keyword>
<feature type="domain" description="HAMP" evidence="13">
    <location>
        <begin position="191"/>
        <end position="244"/>
    </location>
</feature>
<dbReference type="SUPFAM" id="SSF55874">
    <property type="entry name" value="ATPase domain of HSP90 chaperone/DNA topoisomerase II/histidine kinase"/>
    <property type="match status" value="1"/>
</dbReference>
<proteinExistence type="predicted"/>
<dbReference type="CDD" id="cd00082">
    <property type="entry name" value="HisKA"/>
    <property type="match status" value="1"/>
</dbReference>
<evidence type="ECO:0000256" key="7">
    <source>
        <dbReference type="ARBA" id="ARBA00022777"/>
    </source>
</evidence>
<feature type="transmembrane region" description="Helical" evidence="11">
    <location>
        <begin position="170"/>
        <end position="191"/>
    </location>
</feature>
<dbReference type="SUPFAM" id="SSF158472">
    <property type="entry name" value="HAMP domain-like"/>
    <property type="match status" value="1"/>
</dbReference>
<dbReference type="Gene3D" id="3.30.565.10">
    <property type="entry name" value="Histidine kinase-like ATPase, C-terminal domain"/>
    <property type="match status" value="1"/>
</dbReference>
<dbReference type="GO" id="GO:0005886">
    <property type="term" value="C:plasma membrane"/>
    <property type="evidence" value="ECO:0007669"/>
    <property type="project" value="TreeGrafter"/>
</dbReference>
<evidence type="ECO:0000313" key="14">
    <source>
        <dbReference type="EMBL" id="MBC8433094.1"/>
    </source>
</evidence>
<dbReference type="SMART" id="SM00388">
    <property type="entry name" value="HisKA"/>
    <property type="match status" value="1"/>
</dbReference>
<dbReference type="InterPro" id="IPR050428">
    <property type="entry name" value="TCS_sensor_his_kinase"/>
</dbReference>
<dbReference type="Proteomes" id="UP000605201">
    <property type="component" value="Unassembled WGS sequence"/>
</dbReference>
<evidence type="ECO:0000259" key="13">
    <source>
        <dbReference type="PROSITE" id="PS50885"/>
    </source>
</evidence>
<keyword evidence="9" id="KW-0902">Two-component regulatory system</keyword>
<dbReference type="Gene3D" id="6.10.340.10">
    <property type="match status" value="1"/>
</dbReference>
<dbReference type="InterPro" id="IPR003660">
    <property type="entry name" value="HAMP_dom"/>
</dbReference>
<evidence type="ECO:0000256" key="1">
    <source>
        <dbReference type="ARBA" id="ARBA00000085"/>
    </source>
</evidence>
<dbReference type="InterPro" id="IPR003594">
    <property type="entry name" value="HATPase_dom"/>
</dbReference>
<dbReference type="EC" id="2.7.13.3" evidence="3"/>
<sequence length="466" mass="52800">MFLKTLPKTFKSSGFRLSVWYSAFFITSSALLLIVAYFFLSSALKAQDWDAILSELNELVSEYEKGGLTLVESEVVEYNKFHRKNPFFIRIAENSNRTVHIFFPHLWDEFDLNRIETFSLSDNKAWISLPTNEDDYDLVIKSARLPDGRWLQVGMSTEDRQKILERFRETFLIIMLPLILFGLVGGSFLAVRTLRPIRDIIQTVQSIEIGRMEARVQRTNTGDELDELARLFNEMLDKISTLISGMKGSLDNVAHDLRTPMTRLRNISETALQAGQDLDLYREALADCIEESDHILNMLTILMDISEAETGMLSLDRKFVNISSLLARVVDMYQYVAEEKGVKLNVSAPDELYTTVDPNRLSQALANILDNAIKYTLSGGQVKIEAFQEKGELIIRINDTGFGISPKDLPQIWDRLFRTDHSRSQKGLGLGLSLVEAIILAHNGRVDVISDPGKGSTFTIFLPSIQ</sequence>
<accession>A0A8J6NTW2</accession>
<dbReference type="PROSITE" id="PS50109">
    <property type="entry name" value="HIS_KIN"/>
    <property type="match status" value="1"/>
</dbReference>
<keyword evidence="4" id="KW-0597">Phosphoprotein</keyword>
<keyword evidence="6 11" id="KW-0812">Transmembrane</keyword>
<feature type="transmembrane region" description="Helical" evidence="11">
    <location>
        <begin position="20"/>
        <end position="40"/>
    </location>
</feature>
<gene>
    <name evidence="14" type="ORF">H8D96_14385</name>
</gene>
<dbReference type="GO" id="GO:0000155">
    <property type="term" value="F:phosphorelay sensor kinase activity"/>
    <property type="evidence" value="ECO:0007669"/>
    <property type="project" value="InterPro"/>
</dbReference>
<evidence type="ECO:0000259" key="12">
    <source>
        <dbReference type="PROSITE" id="PS50109"/>
    </source>
</evidence>
<evidence type="ECO:0000256" key="5">
    <source>
        <dbReference type="ARBA" id="ARBA00022679"/>
    </source>
</evidence>
<comment type="catalytic activity">
    <reaction evidence="1">
        <text>ATP + protein L-histidine = ADP + protein N-phospho-L-histidine.</text>
        <dbReference type="EC" id="2.7.13.3"/>
    </reaction>
</comment>
<comment type="subcellular location">
    <subcellularLocation>
        <location evidence="2">Membrane</location>
    </subcellularLocation>
</comment>
<organism evidence="14 15">
    <name type="scientific">Candidatus Desulfatibia vada</name>
    <dbReference type="NCBI Taxonomy" id="2841696"/>
    <lineage>
        <taxon>Bacteria</taxon>
        <taxon>Pseudomonadati</taxon>
        <taxon>Thermodesulfobacteriota</taxon>
        <taxon>Desulfobacteria</taxon>
        <taxon>Desulfobacterales</taxon>
        <taxon>Desulfobacterales incertae sedis</taxon>
        <taxon>Candidatus Desulfatibia</taxon>
    </lineage>
</organism>
<comment type="caution">
    <text evidence="14">The sequence shown here is derived from an EMBL/GenBank/DDBJ whole genome shotgun (WGS) entry which is preliminary data.</text>
</comment>
<dbReference type="EMBL" id="JACNIG010000270">
    <property type="protein sequence ID" value="MBC8433094.1"/>
    <property type="molecule type" value="Genomic_DNA"/>
</dbReference>
<reference evidence="14 15" key="1">
    <citation type="submission" date="2020-08" db="EMBL/GenBank/DDBJ databases">
        <title>Bridging the membrane lipid divide: bacteria of the FCB group superphylum have the potential to synthesize archaeal ether lipids.</title>
        <authorList>
            <person name="Villanueva L."/>
            <person name="Von Meijenfeldt F.A.B."/>
            <person name="Westbye A.B."/>
            <person name="Yadav S."/>
            <person name="Hopmans E.C."/>
            <person name="Dutilh B.E."/>
            <person name="Sinninghe Damste J.S."/>
        </authorList>
    </citation>
    <scope>NUCLEOTIDE SEQUENCE [LARGE SCALE GENOMIC DNA]</scope>
    <source>
        <strain evidence="14">NIOZ-UU17</strain>
    </source>
</reference>
<dbReference type="InterPro" id="IPR036097">
    <property type="entry name" value="HisK_dim/P_sf"/>
</dbReference>
<evidence type="ECO:0000256" key="11">
    <source>
        <dbReference type="SAM" id="Phobius"/>
    </source>
</evidence>
<dbReference type="AlphaFoldDB" id="A0A8J6NTW2"/>
<dbReference type="SUPFAM" id="SSF47384">
    <property type="entry name" value="Homodimeric domain of signal transducing histidine kinase"/>
    <property type="match status" value="1"/>
</dbReference>
<keyword evidence="5" id="KW-0808">Transferase</keyword>
<evidence type="ECO:0000256" key="9">
    <source>
        <dbReference type="ARBA" id="ARBA00023012"/>
    </source>
</evidence>